<dbReference type="PANTHER" id="PTHR23502:SF134">
    <property type="entry name" value="MAJOR FACILITATOR SUPERFAMILY (MFS) PROFILE DOMAIN-CONTAINING PROTEIN-RELATED"/>
    <property type="match status" value="1"/>
</dbReference>
<dbReference type="AlphaFoldDB" id="A0A4Y9ZWX2"/>
<name>A0A4Y9ZWX2_9AGAM</name>
<evidence type="ECO:0000256" key="3">
    <source>
        <dbReference type="ARBA" id="ARBA00022989"/>
    </source>
</evidence>
<feature type="transmembrane region" description="Helical" evidence="5">
    <location>
        <begin position="390"/>
        <end position="406"/>
    </location>
</feature>
<keyword evidence="4 5" id="KW-0472">Membrane</keyword>
<evidence type="ECO:0000256" key="2">
    <source>
        <dbReference type="ARBA" id="ARBA00022692"/>
    </source>
</evidence>
<feature type="transmembrane region" description="Helical" evidence="5">
    <location>
        <begin position="278"/>
        <end position="295"/>
    </location>
</feature>
<evidence type="ECO:0000256" key="5">
    <source>
        <dbReference type="SAM" id="Phobius"/>
    </source>
</evidence>
<feature type="transmembrane region" description="Helical" evidence="5">
    <location>
        <begin position="344"/>
        <end position="370"/>
    </location>
</feature>
<proteinExistence type="predicted"/>
<feature type="domain" description="Major facilitator superfamily (MFS) profile" evidence="6">
    <location>
        <begin position="120"/>
        <end position="482"/>
    </location>
</feature>
<evidence type="ECO:0000259" key="6">
    <source>
        <dbReference type="PROSITE" id="PS50850"/>
    </source>
</evidence>
<evidence type="ECO:0000256" key="4">
    <source>
        <dbReference type="ARBA" id="ARBA00023136"/>
    </source>
</evidence>
<protein>
    <recommendedName>
        <fullName evidence="6">Major facilitator superfamily (MFS) profile domain-containing protein</fullName>
    </recommendedName>
</protein>
<feature type="transmembrane region" description="Helical" evidence="5">
    <location>
        <begin position="185"/>
        <end position="205"/>
    </location>
</feature>
<dbReference type="InterPro" id="IPR020846">
    <property type="entry name" value="MFS_dom"/>
</dbReference>
<keyword evidence="3 5" id="KW-1133">Transmembrane helix</keyword>
<gene>
    <name evidence="7" type="ORF">EWM64_g5454</name>
</gene>
<dbReference type="InterPro" id="IPR036259">
    <property type="entry name" value="MFS_trans_sf"/>
</dbReference>
<feature type="transmembrane region" description="Helical" evidence="5">
    <location>
        <begin position="452"/>
        <end position="480"/>
    </location>
</feature>
<feature type="transmembrane region" description="Helical" evidence="5">
    <location>
        <begin position="154"/>
        <end position="173"/>
    </location>
</feature>
<dbReference type="GO" id="GO:0022857">
    <property type="term" value="F:transmembrane transporter activity"/>
    <property type="evidence" value="ECO:0007669"/>
    <property type="project" value="InterPro"/>
</dbReference>
<dbReference type="InterPro" id="IPR011701">
    <property type="entry name" value="MFS"/>
</dbReference>
<feature type="transmembrane region" description="Helical" evidence="5">
    <location>
        <begin position="245"/>
        <end position="266"/>
    </location>
</feature>
<evidence type="ECO:0000256" key="1">
    <source>
        <dbReference type="ARBA" id="ARBA00004141"/>
    </source>
</evidence>
<evidence type="ECO:0000313" key="7">
    <source>
        <dbReference type="EMBL" id="TFY78557.1"/>
    </source>
</evidence>
<feature type="transmembrane region" description="Helical" evidence="5">
    <location>
        <begin position="115"/>
        <end position="134"/>
    </location>
</feature>
<comment type="subcellular location">
    <subcellularLocation>
        <location evidence="1">Membrane</location>
        <topology evidence="1">Multi-pass membrane protein</topology>
    </subcellularLocation>
</comment>
<reference evidence="7 8" key="1">
    <citation type="submission" date="2019-02" db="EMBL/GenBank/DDBJ databases">
        <title>Genome sequencing of the rare red list fungi Hericium alpestre (H. flagellum).</title>
        <authorList>
            <person name="Buettner E."/>
            <person name="Kellner H."/>
        </authorList>
    </citation>
    <scope>NUCLEOTIDE SEQUENCE [LARGE SCALE GENOMIC DNA]</scope>
    <source>
        <strain evidence="7 8">DSM 108284</strain>
    </source>
</reference>
<keyword evidence="8" id="KW-1185">Reference proteome</keyword>
<dbReference type="OrthoDB" id="5376138at2759"/>
<feature type="transmembrane region" description="Helical" evidence="5">
    <location>
        <begin position="211"/>
        <end position="233"/>
    </location>
</feature>
<dbReference type="Pfam" id="PF07690">
    <property type="entry name" value="MFS_1"/>
    <property type="match status" value="1"/>
</dbReference>
<feature type="transmembrane region" description="Helical" evidence="5">
    <location>
        <begin position="427"/>
        <end position="446"/>
    </location>
</feature>
<dbReference type="PROSITE" id="PS50850">
    <property type="entry name" value="MFS"/>
    <property type="match status" value="1"/>
</dbReference>
<sequence>MESKSDFAAKVAVVPGFDGSSVHTVPTSPGEGLVVHGSPDDASVSSTVIDPRIGPLAPPSSEVLDEGYVQQLSDIVHHKEHHHVTDLEKVLGKHEILYVEFEKHDKRDPVNFSKAIKWGITLSACFFTMLSATSSSSYALGFDTMTRDLNCTEFQATIGLSVYPLGFGIVPLLTASLSEEFGRRYLYLVSAFGFMMFQLMTALSGNIQTVILARFLAGAFGSTGSTMVGGSIADIWQPHERGLPMAIFSLVALGGTAVGPIAAGWIDMNPHMGWRWIQWIHVIFTGMDMLALCLIGKETRKTVILTRLAWKLRKETGNHRYRARAEDESASLKTLVFISMTRPIYLLLTEPIVIAFSIWVGFAWGILYVLMESISPIFRDVYRFNTGETGTVFVAVLLGTIFGYLGNMHQERLYQKYFAKRGPEARLFWVCIAGVTFPAGMFIYAWTAYSRITWVAPCIGIVIVIFSIFLIYLAVFTYLADW</sequence>
<dbReference type="PANTHER" id="PTHR23502">
    <property type="entry name" value="MAJOR FACILITATOR SUPERFAMILY"/>
    <property type="match status" value="1"/>
</dbReference>
<dbReference type="SUPFAM" id="SSF103473">
    <property type="entry name" value="MFS general substrate transporter"/>
    <property type="match status" value="1"/>
</dbReference>
<dbReference type="Gene3D" id="1.20.1250.20">
    <property type="entry name" value="MFS general substrate transporter like domains"/>
    <property type="match status" value="1"/>
</dbReference>
<keyword evidence="2 5" id="KW-0812">Transmembrane</keyword>
<dbReference type="EMBL" id="SFCI01000656">
    <property type="protein sequence ID" value="TFY78557.1"/>
    <property type="molecule type" value="Genomic_DNA"/>
</dbReference>
<dbReference type="GO" id="GO:0005886">
    <property type="term" value="C:plasma membrane"/>
    <property type="evidence" value="ECO:0007669"/>
    <property type="project" value="TreeGrafter"/>
</dbReference>
<dbReference type="STRING" id="135208.A0A4Y9ZWX2"/>
<accession>A0A4Y9ZWX2</accession>
<evidence type="ECO:0000313" key="8">
    <source>
        <dbReference type="Proteomes" id="UP000298061"/>
    </source>
</evidence>
<organism evidence="7 8">
    <name type="scientific">Hericium alpestre</name>
    <dbReference type="NCBI Taxonomy" id="135208"/>
    <lineage>
        <taxon>Eukaryota</taxon>
        <taxon>Fungi</taxon>
        <taxon>Dikarya</taxon>
        <taxon>Basidiomycota</taxon>
        <taxon>Agaricomycotina</taxon>
        <taxon>Agaricomycetes</taxon>
        <taxon>Russulales</taxon>
        <taxon>Hericiaceae</taxon>
        <taxon>Hericium</taxon>
    </lineage>
</organism>
<dbReference type="Proteomes" id="UP000298061">
    <property type="component" value="Unassembled WGS sequence"/>
</dbReference>
<comment type="caution">
    <text evidence="7">The sequence shown here is derived from an EMBL/GenBank/DDBJ whole genome shotgun (WGS) entry which is preliminary data.</text>
</comment>